<dbReference type="EMBL" id="LXWF01000043">
    <property type="protein sequence ID" value="ORC15556.1"/>
    <property type="molecule type" value="Genomic_DNA"/>
</dbReference>
<dbReference type="PROSITE" id="PS50902">
    <property type="entry name" value="FLAVODOXIN_LIKE"/>
    <property type="match status" value="1"/>
</dbReference>
<feature type="domain" description="Flavodoxin-like" evidence="1">
    <location>
        <begin position="5"/>
        <end position="153"/>
    </location>
</feature>
<reference evidence="2 3" key="1">
    <citation type="submission" date="2016-05" db="EMBL/GenBank/DDBJ databases">
        <title>Draft genome sequence of a porcine commensal Rothia nasimurium.</title>
        <authorList>
            <person name="Gaiser R.A."/>
            <person name="Van Baarlen P."/>
            <person name="Wells J.M."/>
        </authorList>
    </citation>
    <scope>NUCLEOTIDE SEQUENCE [LARGE SCALE GENOMIC DNA]</scope>
    <source>
        <strain evidence="2 3">PT-32</strain>
    </source>
</reference>
<dbReference type="PANTHER" id="PTHR30546">
    <property type="entry name" value="FLAVODOXIN-RELATED PROTEIN WRBA-RELATED"/>
    <property type="match status" value="1"/>
</dbReference>
<dbReference type="GO" id="GO:0003955">
    <property type="term" value="F:NAD(P)H dehydrogenase (quinone) activity"/>
    <property type="evidence" value="ECO:0007669"/>
    <property type="project" value="TreeGrafter"/>
</dbReference>
<comment type="caution">
    <text evidence="2">The sequence shown here is derived from an EMBL/GenBank/DDBJ whole genome shotgun (WGS) entry which is preliminary data.</text>
</comment>
<keyword evidence="3" id="KW-1185">Reference proteome</keyword>
<dbReference type="AlphaFoldDB" id="A0A1Y1RNF9"/>
<dbReference type="Pfam" id="PF03358">
    <property type="entry name" value="FMN_red"/>
    <property type="match status" value="1"/>
</dbReference>
<accession>A0A1Y1RNF9</accession>
<protein>
    <recommendedName>
        <fullName evidence="1">Flavodoxin-like domain-containing protein</fullName>
    </recommendedName>
</protein>
<dbReference type="InterPro" id="IPR005025">
    <property type="entry name" value="FMN_Rdtase-like_dom"/>
</dbReference>
<proteinExistence type="predicted"/>
<dbReference type="GO" id="GO:0016020">
    <property type="term" value="C:membrane"/>
    <property type="evidence" value="ECO:0007669"/>
    <property type="project" value="TreeGrafter"/>
</dbReference>
<gene>
    <name evidence="2" type="ORF">A7979_07450</name>
</gene>
<dbReference type="RefSeq" id="WP_083093526.1">
    <property type="nucleotide sequence ID" value="NZ_LXWF01000043.1"/>
</dbReference>
<dbReference type="PANTHER" id="PTHR30546:SF23">
    <property type="entry name" value="FLAVOPROTEIN-LIKE PROTEIN YCP4-RELATED"/>
    <property type="match status" value="1"/>
</dbReference>
<dbReference type="Gene3D" id="3.40.50.360">
    <property type="match status" value="1"/>
</dbReference>
<dbReference type="OrthoDB" id="9801479at2"/>
<evidence type="ECO:0000313" key="3">
    <source>
        <dbReference type="Proteomes" id="UP000192359"/>
    </source>
</evidence>
<evidence type="ECO:0000313" key="2">
    <source>
        <dbReference type="EMBL" id="ORC15556.1"/>
    </source>
</evidence>
<dbReference type="SUPFAM" id="SSF52218">
    <property type="entry name" value="Flavoproteins"/>
    <property type="match status" value="1"/>
</dbReference>
<evidence type="ECO:0000259" key="1">
    <source>
        <dbReference type="PROSITE" id="PS50902"/>
    </source>
</evidence>
<dbReference type="InterPro" id="IPR008254">
    <property type="entry name" value="Flavodoxin/NO_synth"/>
</dbReference>
<dbReference type="Proteomes" id="UP000192359">
    <property type="component" value="Unassembled WGS sequence"/>
</dbReference>
<sequence length="187" mass="20628">MSNKIALIYHSSTGATEHLAKIAKKYIEDLEEADVLEVYIPEIEEHEKTLRAHERGAQVLREADAVLWGVPGRFGSLSAPLKYFIDSLLPLHQEQVLRDLPMATFVATGSAHGGQETVITGMNTIFTHWGALPISMGAHGEYTSHPVWGNPYGVSDAQSIHSGSNSAYVEHLHGSMKELVERVLRFI</sequence>
<organism evidence="2 3">
    <name type="scientific">Rothia nasimurium</name>
    <dbReference type="NCBI Taxonomy" id="85336"/>
    <lineage>
        <taxon>Bacteria</taxon>
        <taxon>Bacillati</taxon>
        <taxon>Actinomycetota</taxon>
        <taxon>Actinomycetes</taxon>
        <taxon>Micrococcales</taxon>
        <taxon>Micrococcaceae</taxon>
        <taxon>Rothia</taxon>
    </lineage>
</organism>
<dbReference type="InterPro" id="IPR029039">
    <property type="entry name" value="Flavoprotein-like_sf"/>
</dbReference>
<name>A0A1Y1RNF9_9MICC</name>
<dbReference type="GO" id="GO:0010181">
    <property type="term" value="F:FMN binding"/>
    <property type="evidence" value="ECO:0007669"/>
    <property type="project" value="InterPro"/>
</dbReference>